<dbReference type="GO" id="GO:0006508">
    <property type="term" value="P:proteolysis"/>
    <property type="evidence" value="ECO:0007669"/>
    <property type="project" value="UniProtKB-KW"/>
</dbReference>
<dbReference type="RefSeq" id="WP_310373025.1">
    <property type="nucleotide sequence ID" value="NZ_JAVDXT010000002.1"/>
</dbReference>
<reference evidence="2 3" key="1">
    <citation type="submission" date="2023-07" db="EMBL/GenBank/DDBJ databases">
        <title>Sorghum-associated microbial communities from plants grown in Nebraska, USA.</title>
        <authorList>
            <person name="Schachtman D."/>
        </authorList>
    </citation>
    <scope>NUCLEOTIDE SEQUENCE [LARGE SCALE GENOMIC DNA]</scope>
    <source>
        <strain evidence="2 3">BE313</strain>
    </source>
</reference>
<dbReference type="Pfam" id="PF13365">
    <property type="entry name" value="Trypsin_2"/>
    <property type="match status" value="1"/>
</dbReference>
<evidence type="ECO:0000313" key="2">
    <source>
        <dbReference type="EMBL" id="MDR7377334.1"/>
    </source>
</evidence>
<dbReference type="PANTHER" id="PTHR43019:SF23">
    <property type="entry name" value="PROTEASE DO-LIKE 5, CHLOROPLASTIC"/>
    <property type="match status" value="1"/>
</dbReference>
<sequence length="269" mass="28961">MILPKLKNIAWKFFLPIFALLIYSQMNPAKADLSDAITKVKPAISVVGYYKSTNSPRFTMRGSGFVVADQNVGANLVITNAHVLYSGAEDSSGSELVVQVRDAKGGWQTRQAQVLEVDRLHDLALLRFSGEPVVGLRLKDSETVREGQSLALMGFPIGGALGFSPVTHRAVVSSITPIVLPAPTGQQLTEKSIRSLRDGSFDIFQLDGTAYPGNSGGPLFDVDTGEVVGIINMVFIKGTKESAMSQPSGITYAIPANFVKQLLQRHKAN</sequence>
<keyword evidence="3" id="KW-1185">Reference proteome</keyword>
<keyword evidence="2" id="KW-0378">Hydrolase</keyword>
<dbReference type="InterPro" id="IPR009003">
    <property type="entry name" value="Peptidase_S1_PA"/>
</dbReference>
<protein>
    <submittedName>
        <fullName evidence="2">S1-C subfamily serine protease</fullName>
    </submittedName>
</protein>
<dbReference type="InterPro" id="IPR043504">
    <property type="entry name" value="Peptidase_S1_PA_chymotrypsin"/>
</dbReference>
<evidence type="ECO:0000313" key="3">
    <source>
        <dbReference type="Proteomes" id="UP001180487"/>
    </source>
</evidence>
<dbReference type="Gene3D" id="2.40.10.10">
    <property type="entry name" value="Trypsin-like serine proteases"/>
    <property type="match status" value="2"/>
</dbReference>
<feature type="signal peptide" evidence="1">
    <location>
        <begin position="1"/>
        <end position="31"/>
    </location>
</feature>
<feature type="chain" id="PRO_5045646240" evidence="1">
    <location>
        <begin position="32"/>
        <end position="269"/>
    </location>
</feature>
<dbReference type="SUPFAM" id="SSF50494">
    <property type="entry name" value="Trypsin-like serine proteases"/>
    <property type="match status" value="1"/>
</dbReference>
<dbReference type="GO" id="GO:0008233">
    <property type="term" value="F:peptidase activity"/>
    <property type="evidence" value="ECO:0007669"/>
    <property type="project" value="UniProtKB-KW"/>
</dbReference>
<dbReference type="EMBL" id="JAVDXT010000002">
    <property type="protein sequence ID" value="MDR7377334.1"/>
    <property type="molecule type" value="Genomic_DNA"/>
</dbReference>
<organism evidence="2 3">
    <name type="scientific">Rhodoferax ferrireducens</name>
    <dbReference type="NCBI Taxonomy" id="192843"/>
    <lineage>
        <taxon>Bacteria</taxon>
        <taxon>Pseudomonadati</taxon>
        <taxon>Pseudomonadota</taxon>
        <taxon>Betaproteobacteria</taxon>
        <taxon>Burkholderiales</taxon>
        <taxon>Comamonadaceae</taxon>
        <taxon>Rhodoferax</taxon>
    </lineage>
</organism>
<accession>A0ABU2C7L6</accession>
<proteinExistence type="predicted"/>
<keyword evidence="1" id="KW-0732">Signal</keyword>
<dbReference type="PANTHER" id="PTHR43019">
    <property type="entry name" value="SERINE ENDOPROTEASE DEGS"/>
    <property type="match status" value="1"/>
</dbReference>
<dbReference type="Proteomes" id="UP001180487">
    <property type="component" value="Unassembled WGS sequence"/>
</dbReference>
<gene>
    <name evidence="2" type="ORF">J2X19_002013</name>
</gene>
<evidence type="ECO:0000256" key="1">
    <source>
        <dbReference type="SAM" id="SignalP"/>
    </source>
</evidence>
<name>A0ABU2C7L6_9BURK</name>
<keyword evidence="2" id="KW-0645">Protease</keyword>
<comment type="caution">
    <text evidence="2">The sequence shown here is derived from an EMBL/GenBank/DDBJ whole genome shotgun (WGS) entry which is preliminary data.</text>
</comment>